<feature type="region of interest" description="Disordered" evidence="10">
    <location>
        <begin position="393"/>
        <end position="418"/>
    </location>
</feature>
<dbReference type="AlphaFoldDB" id="A0A7J6DIY8"/>
<dbReference type="InterPro" id="IPR017214">
    <property type="entry name" value="UCP037471"/>
</dbReference>
<organism evidence="15 17">
    <name type="scientific">Cannabis sativa</name>
    <name type="common">Hemp</name>
    <name type="synonym">Marijuana</name>
    <dbReference type="NCBI Taxonomy" id="3483"/>
    <lineage>
        <taxon>Eukaryota</taxon>
        <taxon>Viridiplantae</taxon>
        <taxon>Streptophyta</taxon>
        <taxon>Embryophyta</taxon>
        <taxon>Tracheophyta</taxon>
        <taxon>Spermatophyta</taxon>
        <taxon>Magnoliopsida</taxon>
        <taxon>eudicotyledons</taxon>
        <taxon>Gunneridae</taxon>
        <taxon>Pentapetalae</taxon>
        <taxon>rosids</taxon>
        <taxon>fabids</taxon>
        <taxon>Rosales</taxon>
        <taxon>Cannabaceae</taxon>
        <taxon>Cannabis</taxon>
    </lineage>
</organism>
<dbReference type="PROSITE" id="PS50836">
    <property type="entry name" value="DOMON"/>
    <property type="match status" value="1"/>
</dbReference>
<evidence type="ECO:0000256" key="2">
    <source>
        <dbReference type="ARBA" id="ARBA00022448"/>
    </source>
</evidence>
<evidence type="ECO:0000256" key="4">
    <source>
        <dbReference type="ARBA" id="ARBA00022729"/>
    </source>
</evidence>
<name>A0A7J6DIY8_CANSA</name>
<evidence type="ECO:0000256" key="5">
    <source>
        <dbReference type="ARBA" id="ARBA00022982"/>
    </source>
</evidence>
<evidence type="ECO:0000256" key="8">
    <source>
        <dbReference type="PIRNR" id="PIRNR037471"/>
    </source>
</evidence>
<dbReference type="GO" id="GO:0046872">
    <property type="term" value="F:metal ion binding"/>
    <property type="evidence" value="ECO:0007669"/>
    <property type="project" value="UniProtKB-KW"/>
</dbReference>
<feature type="transmembrane region" description="Helical" evidence="11">
    <location>
        <begin position="335"/>
        <end position="355"/>
    </location>
</feature>
<dbReference type="InterPro" id="IPR045265">
    <property type="entry name" value="AIR12_DOMON"/>
</dbReference>
<dbReference type="InterPro" id="IPR006593">
    <property type="entry name" value="Cyt_b561/ferric_Rdtase_TM"/>
</dbReference>
<evidence type="ECO:0000256" key="1">
    <source>
        <dbReference type="ARBA" id="ARBA00004370"/>
    </source>
</evidence>
<evidence type="ECO:0000259" key="13">
    <source>
        <dbReference type="PROSITE" id="PS50836"/>
    </source>
</evidence>
<evidence type="ECO:0000256" key="12">
    <source>
        <dbReference type="SAM" id="SignalP"/>
    </source>
</evidence>
<dbReference type="EMBL" id="JAATIQ010001180">
    <property type="protein sequence ID" value="KAF4346091.1"/>
    <property type="molecule type" value="Genomic_DNA"/>
</dbReference>
<sequence>MFASTKSLILLLAFHSLLFKFGESTPCNNGFKDIIKKKNIPSCRILPTFKAEFGWKYRRSTENKTTKIDIIFGISDEYAKVEWIAWGLNPGHRPGMVGTRAVIGIRQSNGTVQANLYNITSNNKVGCELLPSKVELFKAEFRVQDMTGEVSSSYITISATLELNNQLYNVEKLNHVWQVGYHADLERLVPRIHHFSLQNFDSTETFNMTCEGDTLGVGHNQRYFRTVHGILNMVGWGILLPVGVIVARYFRKFPVRWNHWFGVHLGCQIVGYILGTTGWGIGLWLGRASRHYTFKTHRLLGIFIFTFTTLQMLALRLRPKPHDDYRKYWDMYHHFLGYALLAVISVNMFQGIAILKPNTTWKWAYIAILAALGVATLTLEIVTWTKFIKEKKTKRKNNNDSNRENQQSQSATDNNATK</sequence>
<feature type="binding site" description="axial binding residue" evidence="9">
    <location>
        <position position="333"/>
    </location>
    <ligand>
        <name>heme b</name>
        <dbReference type="ChEBI" id="CHEBI:60344"/>
        <label>1</label>
    </ligand>
    <ligandPart>
        <name>Fe</name>
        <dbReference type="ChEBI" id="CHEBI:18248"/>
    </ligandPart>
</feature>
<comment type="caution">
    <text evidence="15">The sequence shown here is derived from an EMBL/GenBank/DDBJ whole genome shotgun (WGS) entry which is preliminary data.</text>
</comment>
<evidence type="ECO:0000313" key="15">
    <source>
        <dbReference type="EMBL" id="KAF4346091.1"/>
    </source>
</evidence>
<gene>
    <name evidence="15" type="ORF">G4B88_009146</name>
    <name evidence="16" type="ORF">G4B88_017358</name>
</gene>
<comment type="cofactor">
    <cofactor evidence="8">
        <name>heme b</name>
        <dbReference type="ChEBI" id="CHEBI:60344"/>
    </cofactor>
    <text evidence="8">Binds 2 heme b groups non-covalently.</text>
</comment>
<feature type="domain" description="Cytochrome b561" evidence="14">
    <location>
        <begin position="189"/>
        <end position="388"/>
    </location>
</feature>
<evidence type="ECO:0000313" key="17">
    <source>
        <dbReference type="Proteomes" id="UP000583929"/>
    </source>
</evidence>
<feature type="binding site" description="axial binding residue" evidence="9">
    <location>
        <position position="264"/>
    </location>
    <ligand>
        <name>heme b</name>
        <dbReference type="ChEBI" id="CHEBI:60344"/>
        <label>1</label>
    </ligand>
    <ligandPart>
        <name>Fe</name>
        <dbReference type="ChEBI" id="CHEBI:18248"/>
    </ligandPart>
</feature>
<dbReference type="Pfam" id="PF04526">
    <property type="entry name" value="DUF568"/>
    <property type="match status" value="1"/>
</dbReference>
<dbReference type="Proteomes" id="UP000583929">
    <property type="component" value="Unassembled WGS sequence"/>
</dbReference>
<evidence type="ECO:0000256" key="11">
    <source>
        <dbReference type="SAM" id="Phobius"/>
    </source>
</evidence>
<comment type="subcellular location">
    <subcellularLocation>
        <location evidence="1">Membrane</location>
    </subcellularLocation>
</comment>
<feature type="signal peptide" evidence="12">
    <location>
        <begin position="1"/>
        <end position="24"/>
    </location>
</feature>
<feature type="transmembrane region" description="Helical" evidence="11">
    <location>
        <begin position="297"/>
        <end position="315"/>
    </location>
</feature>
<dbReference type="CDD" id="cd08760">
    <property type="entry name" value="Cyt_b561_FRRS1_like"/>
    <property type="match status" value="1"/>
</dbReference>
<keyword evidence="9" id="KW-0479">Metal-binding</keyword>
<accession>A0A7J6DIY8</accession>
<dbReference type="PIRSF" id="PIRSF037471">
    <property type="entry name" value="UCP037471"/>
    <property type="match status" value="1"/>
</dbReference>
<dbReference type="InterPro" id="IPR005018">
    <property type="entry name" value="DOMON_domain"/>
</dbReference>
<evidence type="ECO:0000256" key="10">
    <source>
        <dbReference type="SAM" id="MobiDB-lite"/>
    </source>
</evidence>
<keyword evidence="3 11" id="KW-0812">Transmembrane</keyword>
<dbReference type="SMART" id="SM00665">
    <property type="entry name" value="B561"/>
    <property type="match status" value="1"/>
</dbReference>
<evidence type="ECO:0000313" key="16">
    <source>
        <dbReference type="EMBL" id="KAF4346542.1"/>
    </source>
</evidence>
<evidence type="ECO:0000256" key="3">
    <source>
        <dbReference type="ARBA" id="ARBA00022692"/>
    </source>
</evidence>
<keyword evidence="6 11" id="KW-1133">Transmembrane helix</keyword>
<dbReference type="Gene3D" id="1.20.120.1770">
    <property type="match status" value="1"/>
</dbReference>
<feature type="chain" id="PRO_5033593309" description="Cytochrome b561 and DOMON domain-containing protein" evidence="12">
    <location>
        <begin position="25"/>
        <end position="418"/>
    </location>
</feature>
<reference evidence="15 17" key="1">
    <citation type="journal article" date="2020" name="bioRxiv">
        <title>Sequence and annotation of 42 cannabis genomes reveals extensive copy number variation in cannabinoid synthesis and pathogen resistance genes.</title>
        <authorList>
            <person name="Mckernan K.J."/>
            <person name="Helbert Y."/>
            <person name="Kane L.T."/>
            <person name="Ebling H."/>
            <person name="Zhang L."/>
            <person name="Liu B."/>
            <person name="Eaton Z."/>
            <person name="Mclaughlin S."/>
            <person name="Kingan S."/>
            <person name="Baybayan P."/>
            <person name="Concepcion G."/>
            <person name="Jordan M."/>
            <person name="Riva A."/>
            <person name="Barbazuk W."/>
            <person name="Harkins T."/>
        </authorList>
    </citation>
    <scope>NUCLEOTIDE SEQUENCE [LARGE SCALE GENOMIC DNA]</scope>
    <source>
        <strain evidence="17">cv. Jamaican Lion 4</strain>
        <strain evidence="15">Father</strain>
        <tissue evidence="15">Leaf</tissue>
    </source>
</reference>
<feature type="domain" description="DOMON" evidence="13">
    <location>
        <begin position="49"/>
        <end position="180"/>
    </location>
</feature>
<feature type="compositionally biased region" description="Polar residues" evidence="10">
    <location>
        <begin position="404"/>
        <end position="418"/>
    </location>
</feature>
<keyword evidence="7 8" id="KW-0472">Membrane</keyword>
<feature type="transmembrane region" description="Helical" evidence="11">
    <location>
        <begin position="262"/>
        <end position="285"/>
    </location>
</feature>
<keyword evidence="2 8" id="KW-0813">Transport</keyword>
<dbReference type="PANTHER" id="PTHR23130">
    <property type="entry name" value="CYTOCHROME B561 AND DOMON DOMAIN-CONTAINING PROTEIN"/>
    <property type="match status" value="1"/>
</dbReference>
<keyword evidence="9" id="KW-0408">Iron</keyword>
<dbReference type="PROSITE" id="PS50939">
    <property type="entry name" value="CYTOCHROME_B561"/>
    <property type="match status" value="1"/>
</dbReference>
<dbReference type="GO" id="GO:0016020">
    <property type="term" value="C:membrane"/>
    <property type="evidence" value="ECO:0007669"/>
    <property type="project" value="UniProtKB-SubCell"/>
</dbReference>
<keyword evidence="17" id="KW-1185">Reference proteome</keyword>
<dbReference type="PANTHER" id="PTHR23130:SF175">
    <property type="entry name" value="CYTOCHROME B561 AND DOMON DOMAIN-CONTAINING PROTEIN"/>
    <property type="match status" value="1"/>
</dbReference>
<dbReference type="EMBL" id="JAATIQ010000979">
    <property type="protein sequence ID" value="KAF4346542.1"/>
    <property type="molecule type" value="Genomic_DNA"/>
</dbReference>
<evidence type="ECO:0000256" key="6">
    <source>
        <dbReference type="ARBA" id="ARBA00022989"/>
    </source>
</evidence>
<keyword evidence="5 8" id="KW-0249">Electron transport</keyword>
<proteinExistence type="predicted"/>
<evidence type="ECO:0000256" key="9">
    <source>
        <dbReference type="PIRSR" id="PIRSR037471-1"/>
    </source>
</evidence>
<feature type="binding site" description="axial binding residue" evidence="9">
    <location>
        <position position="297"/>
    </location>
    <ligand>
        <name>heme b</name>
        <dbReference type="ChEBI" id="CHEBI:60344"/>
        <label>1</label>
    </ligand>
    <ligandPart>
        <name>Fe</name>
        <dbReference type="ChEBI" id="CHEBI:18248"/>
    </ligandPart>
</feature>
<feature type="binding site" description="axial binding residue" evidence="9">
    <location>
        <position position="228"/>
    </location>
    <ligand>
        <name>heme b</name>
        <dbReference type="ChEBI" id="CHEBI:60344"/>
        <label>1</label>
    </ligand>
    <ligandPart>
        <name>Fe</name>
        <dbReference type="ChEBI" id="CHEBI:18248"/>
    </ligandPart>
</feature>
<evidence type="ECO:0000259" key="14">
    <source>
        <dbReference type="PROSITE" id="PS50939"/>
    </source>
</evidence>
<evidence type="ECO:0000256" key="7">
    <source>
        <dbReference type="ARBA" id="ARBA00023136"/>
    </source>
</evidence>
<feature type="transmembrane region" description="Helical" evidence="11">
    <location>
        <begin position="230"/>
        <end position="250"/>
    </location>
</feature>
<feature type="transmembrane region" description="Helical" evidence="11">
    <location>
        <begin position="361"/>
        <end position="385"/>
    </location>
</feature>
<keyword evidence="4 12" id="KW-0732">Signal</keyword>
<protein>
    <recommendedName>
        <fullName evidence="8">Cytochrome b561 and DOMON domain-containing protein</fullName>
    </recommendedName>
</protein>